<proteinExistence type="inferred from homology"/>
<feature type="transmembrane region" description="Helical" evidence="3">
    <location>
        <begin position="166"/>
        <end position="190"/>
    </location>
</feature>
<dbReference type="Pfam" id="PF01757">
    <property type="entry name" value="Acyl_transf_3"/>
    <property type="match status" value="1"/>
</dbReference>
<evidence type="ECO:0000256" key="1">
    <source>
        <dbReference type="ARBA" id="ARBA00004370"/>
    </source>
</evidence>
<dbReference type="InterPro" id="IPR002656">
    <property type="entry name" value="Acyl_transf_3_dom"/>
</dbReference>
<keyword evidence="3" id="KW-0472">Membrane</keyword>
<feature type="transmembrane region" description="Helical" evidence="3">
    <location>
        <begin position="72"/>
        <end position="93"/>
    </location>
</feature>
<dbReference type="PANTHER" id="PTHR36927">
    <property type="entry name" value="BLR4337 PROTEIN"/>
    <property type="match status" value="1"/>
</dbReference>
<feature type="transmembrane region" description="Helical" evidence="3">
    <location>
        <begin position="303"/>
        <end position="325"/>
    </location>
</feature>
<comment type="caution">
    <text evidence="5">The sequence shown here is derived from an EMBL/GenBank/DDBJ whole genome shotgun (WGS) entry which is preliminary data.</text>
</comment>
<dbReference type="GO" id="GO:0016746">
    <property type="term" value="F:acyltransferase activity"/>
    <property type="evidence" value="ECO:0007669"/>
    <property type="project" value="UniProtKB-KW"/>
</dbReference>
<accession>A0ABS8YIG4</accession>
<comment type="subcellular location">
    <subcellularLocation>
        <location evidence="1">Membrane</location>
    </subcellularLocation>
</comment>
<feature type="transmembrane region" description="Helical" evidence="3">
    <location>
        <begin position="134"/>
        <end position="154"/>
    </location>
</feature>
<keyword evidence="3" id="KW-0812">Transmembrane</keyword>
<comment type="similarity">
    <text evidence="2">Belongs to the acyltransferase 3 family.</text>
</comment>
<evidence type="ECO:0000256" key="3">
    <source>
        <dbReference type="SAM" id="Phobius"/>
    </source>
</evidence>
<feature type="transmembrane region" description="Helical" evidence="3">
    <location>
        <begin position="268"/>
        <end position="291"/>
    </location>
</feature>
<dbReference type="InterPro" id="IPR050623">
    <property type="entry name" value="Glucan_succinyl_AcylTrfase"/>
</dbReference>
<feature type="transmembrane region" description="Helical" evidence="3">
    <location>
        <begin position="235"/>
        <end position="253"/>
    </location>
</feature>
<organism evidence="5 6">
    <name type="scientific">Paenibacillus profundus</name>
    <dbReference type="NCBI Taxonomy" id="1173085"/>
    <lineage>
        <taxon>Bacteria</taxon>
        <taxon>Bacillati</taxon>
        <taxon>Bacillota</taxon>
        <taxon>Bacilli</taxon>
        <taxon>Bacillales</taxon>
        <taxon>Paenibacillaceae</taxon>
        <taxon>Paenibacillus</taxon>
    </lineage>
</organism>
<keyword evidence="3" id="KW-1133">Transmembrane helix</keyword>
<feature type="domain" description="Acyltransferase 3" evidence="4">
    <location>
        <begin position="1"/>
        <end position="351"/>
    </location>
</feature>
<keyword evidence="5" id="KW-0012">Acyltransferase</keyword>
<keyword evidence="6" id="KW-1185">Reference proteome</keyword>
<evidence type="ECO:0000313" key="5">
    <source>
        <dbReference type="EMBL" id="MCE5170734.1"/>
    </source>
</evidence>
<name>A0ABS8YIG4_9BACL</name>
<feature type="transmembrane region" description="Helical" evidence="3">
    <location>
        <begin position="337"/>
        <end position="362"/>
    </location>
</feature>
<feature type="transmembrane region" description="Helical" evidence="3">
    <location>
        <begin position="29"/>
        <end position="51"/>
    </location>
</feature>
<evidence type="ECO:0000256" key="2">
    <source>
        <dbReference type="ARBA" id="ARBA00007400"/>
    </source>
</evidence>
<sequence length="376" mass="43013">MLVVAHHAGQPYGGSEGWWYFKTVDSPGLGSFFAVNAAFFMSLFFMISAYFMPATFNKKGASKFLKERFQRLGIPLLIGFFIIIPLLMYTYYINFRGYPSISYWKYYISTYFGIGDQPVGWTGPSWPDMNFGHLWFIEHLLVYALLYAIFRMIIKKTLTTETKNKFPGHVTILLFTLFVAVVTFVIRIWYPIDHWVGILGIIQTEFAHVPQYASFFILGLLAARRGWMGNIPKSLGLSWLAIGVILVLIMYSGKLSFFQKGGFTWGSLAYSVFETFLCAALCIGIIYLFYVKFNKASILFQNLSSNTFTVYVIHVPVVVILQYAFENMSMSAYVKFLLVTFFGIILSFGISHFIIGKISYLIKSYNKLKSSKMIDC</sequence>
<feature type="transmembrane region" description="Helical" evidence="3">
    <location>
        <begin position="196"/>
        <end position="223"/>
    </location>
</feature>
<evidence type="ECO:0000259" key="4">
    <source>
        <dbReference type="Pfam" id="PF01757"/>
    </source>
</evidence>
<gene>
    <name evidence="5" type="ORF">LQV63_15610</name>
</gene>
<reference evidence="5 6" key="1">
    <citation type="submission" date="2021-11" db="EMBL/GenBank/DDBJ databases">
        <title>Draft genome sequence of Paenibacillus profundus YoMME, a new Gram-positive bacteria with exoelectrogenic properties.</title>
        <authorList>
            <person name="Hubenova Y."/>
            <person name="Hubenova E."/>
            <person name="Manasiev Y."/>
            <person name="Peykov S."/>
            <person name="Mitov M."/>
        </authorList>
    </citation>
    <scope>NUCLEOTIDE SEQUENCE [LARGE SCALE GENOMIC DNA]</scope>
    <source>
        <strain evidence="5 6">YoMME</strain>
    </source>
</reference>
<evidence type="ECO:0000313" key="6">
    <source>
        <dbReference type="Proteomes" id="UP001199916"/>
    </source>
</evidence>
<protein>
    <submittedName>
        <fullName evidence="5">Acyltransferase family protein</fullName>
    </submittedName>
</protein>
<dbReference type="Proteomes" id="UP001199916">
    <property type="component" value="Unassembled WGS sequence"/>
</dbReference>
<keyword evidence="5" id="KW-0808">Transferase</keyword>
<dbReference type="EMBL" id="JAJNBZ010000012">
    <property type="protein sequence ID" value="MCE5170734.1"/>
    <property type="molecule type" value="Genomic_DNA"/>
</dbReference>